<name>A0A835AGB1_9POAL</name>
<keyword evidence="3" id="KW-0203">Cytokinin biosynthesis</keyword>
<reference evidence="6" key="1">
    <citation type="submission" date="2020-07" db="EMBL/GenBank/DDBJ databases">
        <title>Genome sequence and genetic diversity analysis of an under-domesticated orphan crop, white fonio (Digitaria exilis).</title>
        <authorList>
            <person name="Bennetzen J.L."/>
            <person name="Chen S."/>
            <person name="Ma X."/>
            <person name="Wang X."/>
            <person name="Yssel A.E.J."/>
            <person name="Chaluvadi S.R."/>
            <person name="Johnson M."/>
            <person name="Gangashetty P."/>
            <person name="Hamidou F."/>
            <person name="Sanogo M.D."/>
            <person name="Zwaenepoel A."/>
            <person name="Wallace J."/>
            <person name="Van De Peer Y."/>
            <person name="Van Deynze A."/>
        </authorList>
    </citation>
    <scope>NUCLEOTIDE SEQUENCE</scope>
    <source>
        <tissue evidence="6">Leaves</tissue>
    </source>
</reference>
<dbReference type="AlphaFoldDB" id="A0A835AGB1"/>
<evidence type="ECO:0000256" key="5">
    <source>
        <dbReference type="ARBA" id="ARBA00022840"/>
    </source>
</evidence>
<evidence type="ECO:0000313" key="6">
    <source>
        <dbReference type="EMBL" id="KAF8661849.1"/>
    </source>
</evidence>
<dbReference type="EMBL" id="JACEFO010002392">
    <property type="protein sequence ID" value="KAF8661849.1"/>
    <property type="molecule type" value="Genomic_DNA"/>
</dbReference>
<comment type="similarity">
    <text evidence="1">Belongs to the IPP transferase family.</text>
</comment>
<proteinExistence type="inferred from homology"/>
<organism evidence="6 7">
    <name type="scientific">Digitaria exilis</name>
    <dbReference type="NCBI Taxonomy" id="1010633"/>
    <lineage>
        <taxon>Eukaryota</taxon>
        <taxon>Viridiplantae</taxon>
        <taxon>Streptophyta</taxon>
        <taxon>Embryophyta</taxon>
        <taxon>Tracheophyta</taxon>
        <taxon>Spermatophyta</taxon>
        <taxon>Magnoliopsida</taxon>
        <taxon>Liliopsida</taxon>
        <taxon>Poales</taxon>
        <taxon>Poaceae</taxon>
        <taxon>PACMAD clade</taxon>
        <taxon>Panicoideae</taxon>
        <taxon>Panicodae</taxon>
        <taxon>Paniceae</taxon>
        <taxon>Anthephorinae</taxon>
        <taxon>Digitaria</taxon>
    </lineage>
</organism>
<dbReference type="OrthoDB" id="775260at2759"/>
<protein>
    <recommendedName>
        <fullName evidence="8">Isopentenyl transferase</fullName>
    </recommendedName>
</protein>
<dbReference type="InterPro" id="IPR027417">
    <property type="entry name" value="P-loop_NTPase"/>
</dbReference>
<dbReference type="SUPFAM" id="SSF52540">
    <property type="entry name" value="P-loop containing nucleoside triphosphate hydrolases"/>
    <property type="match status" value="1"/>
</dbReference>
<evidence type="ECO:0000256" key="1">
    <source>
        <dbReference type="ARBA" id="ARBA00005842"/>
    </source>
</evidence>
<dbReference type="GO" id="GO:0005524">
    <property type="term" value="F:ATP binding"/>
    <property type="evidence" value="ECO:0007669"/>
    <property type="project" value="UniProtKB-KW"/>
</dbReference>
<evidence type="ECO:0008006" key="8">
    <source>
        <dbReference type="Google" id="ProtNLM"/>
    </source>
</evidence>
<gene>
    <name evidence="6" type="ORF">HU200_056807</name>
</gene>
<accession>A0A835AGB1</accession>
<dbReference type="GO" id="GO:0005739">
    <property type="term" value="C:mitochondrion"/>
    <property type="evidence" value="ECO:0007669"/>
    <property type="project" value="TreeGrafter"/>
</dbReference>
<keyword evidence="4" id="KW-0547">Nucleotide-binding</keyword>
<sequence length="226" mass="23468">METVSIATASANNKVVVLVMGATATGKSKLAIDLALHFGGEVINSDKIEVHDGLDVVTNKVTAGERRGVAHHLIGGVGPDADYTAADFCRDAARCVESVLARGHLPIIAGGSNTYMQAGTIRRLDVTEVLYLKVRGNARDPEAERDAWEADVAGPAAMVVGTFLAANIVANKGTAVSSRSRPKMWMGQAFAQRKGGDGTPCVAQLETEVVSPGRGLVGFEAAAAVV</sequence>
<dbReference type="PANTHER" id="PTHR11088:SF74">
    <property type="entry name" value="ADENYLATE ISOPENTENYLTRANSFERASE 5, CHLOROPLASTIC"/>
    <property type="match status" value="1"/>
</dbReference>
<dbReference type="GO" id="GO:0006400">
    <property type="term" value="P:tRNA modification"/>
    <property type="evidence" value="ECO:0007669"/>
    <property type="project" value="TreeGrafter"/>
</dbReference>
<evidence type="ECO:0000256" key="2">
    <source>
        <dbReference type="ARBA" id="ARBA00022679"/>
    </source>
</evidence>
<keyword evidence="2" id="KW-0808">Transferase</keyword>
<keyword evidence="5" id="KW-0067">ATP-binding</keyword>
<dbReference type="GO" id="GO:0009691">
    <property type="term" value="P:cytokinin biosynthetic process"/>
    <property type="evidence" value="ECO:0007669"/>
    <property type="project" value="UniProtKB-KW"/>
</dbReference>
<dbReference type="Pfam" id="PF01715">
    <property type="entry name" value="IPPT"/>
    <property type="match status" value="1"/>
</dbReference>
<evidence type="ECO:0000256" key="4">
    <source>
        <dbReference type="ARBA" id="ARBA00022741"/>
    </source>
</evidence>
<evidence type="ECO:0000256" key="3">
    <source>
        <dbReference type="ARBA" id="ARBA00022712"/>
    </source>
</evidence>
<dbReference type="InterPro" id="IPR039657">
    <property type="entry name" value="Dimethylallyltransferase"/>
</dbReference>
<comment type="caution">
    <text evidence="6">The sequence shown here is derived from an EMBL/GenBank/DDBJ whole genome shotgun (WGS) entry which is preliminary data.</text>
</comment>
<dbReference type="GO" id="GO:0052381">
    <property type="term" value="F:tRNA dimethylallyltransferase activity"/>
    <property type="evidence" value="ECO:0007669"/>
    <property type="project" value="TreeGrafter"/>
</dbReference>
<dbReference type="Gene3D" id="3.40.50.300">
    <property type="entry name" value="P-loop containing nucleotide triphosphate hydrolases"/>
    <property type="match status" value="1"/>
</dbReference>
<evidence type="ECO:0000313" key="7">
    <source>
        <dbReference type="Proteomes" id="UP000636709"/>
    </source>
</evidence>
<keyword evidence="7" id="KW-1185">Reference proteome</keyword>
<dbReference type="Proteomes" id="UP000636709">
    <property type="component" value="Unassembled WGS sequence"/>
</dbReference>
<dbReference type="PANTHER" id="PTHR11088">
    <property type="entry name" value="TRNA DIMETHYLALLYLTRANSFERASE"/>
    <property type="match status" value="1"/>
</dbReference>